<sequence length="471" mass="51952">MAQDYLGNTVTSDNEATRAAIDDFVGGFLGYETRAENIAAAADADPDNPLANAYAGFLWMFLEAPEAPARAAAYLDRAERQAGRATRREQLNIAVLRAWVEDDLPKTLRLSDQLSDEYPRDLAIAKLHQYLEFNRGNSPEMLRVAAKVLPHNADVPHAHGLAAFAYEQCHLLDQAEGAARRAIGLQRKEPWAQHALAHVLLTRGQVEEGAVFLESVSDTWQGLNSFMYTHNWWHLAVFYLSRGRNQQVLDIYDRHVWGIAKAYSQDQIGAVQLLTRLELAGVDVGERWGDLADHLAVRQNDTVQPFLSLLYLYGLARAGRPEADTLLVAFARQAEEAPEHSRETWRDVALPAGRGLLAYARGDHEEAVRHLALAVPRLVVIGGSHAQRDLFEQVLLDAAHRAGRWVLAQQWLEVRRNGDPASVPVNRALARIYTQLGLPAEAAGAAERLQQILARVGAAPGSAHRAGAVSA</sequence>
<dbReference type="CDD" id="cd05804">
    <property type="entry name" value="StaR_like"/>
    <property type="match status" value="1"/>
</dbReference>
<organism evidence="5 6">
    <name type="scientific">Oryzomicrobium terrae</name>
    <dbReference type="NCBI Taxonomy" id="1735038"/>
    <lineage>
        <taxon>Bacteria</taxon>
        <taxon>Pseudomonadati</taxon>
        <taxon>Pseudomonadota</taxon>
        <taxon>Betaproteobacteria</taxon>
        <taxon>Rhodocyclales</taxon>
        <taxon>Rhodocyclaceae</taxon>
        <taxon>Oryzomicrobium</taxon>
    </lineage>
</organism>
<dbReference type="SUPFAM" id="SSF48452">
    <property type="entry name" value="TPR-like"/>
    <property type="match status" value="1"/>
</dbReference>
<dbReference type="KEGG" id="otr:OTERR_15900"/>
<dbReference type="PANTHER" id="PTHR16263">
    <property type="entry name" value="TETRATRICOPEPTIDE REPEAT PROTEIN 38"/>
    <property type="match status" value="1"/>
</dbReference>
<gene>
    <name evidence="5" type="ORF">OTERR_15900</name>
</gene>
<dbReference type="InterPro" id="IPR033891">
    <property type="entry name" value="TTC38"/>
</dbReference>
<dbReference type="AlphaFoldDB" id="A0A5C1E7Y5"/>
<keyword evidence="3" id="KW-0677">Repeat</keyword>
<dbReference type="Gene3D" id="1.25.40.10">
    <property type="entry name" value="Tetratricopeptide repeat domain"/>
    <property type="match status" value="1"/>
</dbReference>
<evidence type="ECO:0000256" key="4">
    <source>
        <dbReference type="ARBA" id="ARBA00022803"/>
    </source>
</evidence>
<keyword evidence="6" id="KW-1185">Reference proteome</keyword>
<dbReference type="RefSeq" id="WP_149425415.1">
    <property type="nucleotide sequence ID" value="NZ_CP022579.1"/>
</dbReference>
<evidence type="ECO:0000313" key="6">
    <source>
        <dbReference type="Proteomes" id="UP000323671"/>
    </source>
</evidence>
<proteinExistence type="inferred from homology"/>
<dbReference type="Proteomes" id="UP000323671">
    <property type="component" value="Chromosome"/>
</dbReference>
<evidence type="ECO:0000256" key="2">
    <source>
        <dbReference type="ARBA" id="ARBA00019992"/>
    </source>
</evidence>
<evidence type="ECO:0000256" key="3">
    <source>
        <dbReference type="ARBA" id="ARBA00022737"/>
    </source>
</evidence>
<evidence type="ECO:0000313" key="5">
    <source>
        <dbReference type="EMBL" id="QEL65066.1"/>
    </source>
</evidence>
<dbReference type="InterPro" id="IPR011990">
    <property type="entry name" value="TPR-like_helical_dom_sf"/>
</dbReference>
<comment type="similarity">
    <text evidence="1">Belongs to the TTC38 family.</text>
</comment>
<dbReference type="PANTHER" id="PTHR16263:SF4">
    <property type="entry name" value="TETRATRICOPEPTIDE REPEAT PROTEIN 38"/>
    <property type="match status" value="1"/>
</dbReference>
<evidence type="ECO:0000256" key="1">
    <source>
        <dbReference type="ARBA" id="ARBA00005857"/>
    </source>
</evidence>
<dbReference type="EMBL" id="CP022579">
    <property type="protein sequence ID" value="QEL65066.1"/>
    <property type="molecule type" value="Genomic_DNA"/>
</dbReference>
<protein>
    <recommendedName>
        <fullName evidence="2">Tetratricopeptide repeat protein 38</fullName>
    </recommendedName>
</protein>
<keyword evidence="4" id="KW-0802">TPR repeat</keyword>
<reference evidence="5 6" key="1">
    <citation type="submission" date="2017-07" db="EMBL/GenBank/DDBJ databases">
        <title>Complete genome sequence of Oryzomicrobium terrae TPP412.</title>
        <authorList>
            <person name="Chiu L.-W."/>
            <person name="Lo K.-J."/>
            <person name="Tsai Y.-M."/>
            <person name="Lin S.-S."/>
            <person name="Kuo C.-H."/>
            <person name="Liu C.-T."/>
        </authorList>
    </citation>
    <scope>NUCLEOTIDE SEQUENCE [LARGE SCALE GENOMIC DNA]</scope>
    <source>
        <strain evidence="5 6">TPP412</strain>
    </source>
</reference>
<accession>A0A5C1E7Y5</accession>
<name>A0A5C1E7Y5_9RHOO</name>